<dbReference type="InterPro" id="IPR022398">
    <property type="entry name" value="Peptidase_S8_His-AS"/>
</dbReference>
<dbReference type="CDD" id="cd07479">
    <property type="entry name" value="Peptidases_S8_SKI-1_like"/>
    <property type="match status" value="1"/>
</dbReference>
<proteinExistence type="inferred from homology"/>
<evidence type="ECO:0000256" key="12">
    <source>
        <dbReference type="PROSITE-ProRule" id="PRU01240"/>
    </source>
</evidence>
<keyword evidence="10 13" id="KW-0472">Membrane</keyword>
<evidence type="ECO:0000256" key="4">
    <source>
        <dbReference type="ARBA" id="ARBA00022692"/>
    </source>
</evidence>
<sequence>MTRRLTSQISILTHSFLFLLLSFLVHHFLYAHTQTSNSPVERTRAENHIIRFVQYKDAQNLREYLERNVKSKGWKWVERHNPAMKFPTDFALVAIEERHKEFLIGEFGKLELVKDVSLDLSYQRGVLEEKSVGSFVDGKKRPGKIFTSMSFGGGDNIAAVANTSGARISWRRSLMMQKSQVTSLFGADALWAKGYTGVKVKMAIFDTGIRANHPHFRNIKERTNWTNEDTLNDNLGHGTFVAGVIAGQDAECLGFAPDTEIYAFRVFTDAQVSYTSWFLDAFNYAIATKMDVLNLSIGGPDYLDLPFVEKVWEITANNIIMVSAIGNDGPLYGTLNNPADQSDVIGVGGIDYSDHIASFSSRGMSTWEIPHGYGRVKPDVVAYGREIMGSKISTGCKSLSGTSVASPVVAGIVCLLVSVIPENKRKEILNPGSMKQALVEGASKLSGPNMYEQGAGRVDLLESYEILKSYEPRASIFPSVLDYMDCPYSWPFCRQPLYAGAMPVIFNVTILNGMGVIGYVESPPVWHPSSEEGNLLSIHFTYSDVIWPWTGYLALHMQIKEEGAQFLGEIEGNVTVNVYSPSAQGEKNPRRSTCVLHLKLKVVPTPQRSARILWDQFHSIKYPPGYIPRDSLDVRNDILDWHGDHLHTNFHIMFNMLRDAGYYVETLGSPFICFDANQYGTLLLVDLEDEYFDEEIKKLKDDVINNGLGLAVFAEWYNVDSMVKMKFFDDNTRSWWTPVTGGANIPALNDLLVPFGIAFGDKILNGDFFINGEQSRYASGTDIVKFPQGGYLHSFPFLDSSESGATQNVLLSGMNKADSPILGLLEVGGGRIAVYGDSNCLDSSHMVTNCYWLLKKILDFTASNIRDPVLFLDSCRQDKTLHLDDKQLPSRRADVNFSTYSSVVGKELICGSDSRFEVWGTKGYDLHVRGRNRRLPGYAAIDLGRGLNSTVEAPVKKFRSYKKNYENSVGNKYLGYLYGDDLDFPELVASHWLIPAIVALSGLVLLWSFQKIRQKRRRRRKGSGSSRSANP</sequence>
<evidence type="ECO:0000256" key="14">
    <source>
        <dbReference type="SAM" id="SignalP"/>
    </source>
</evidence>
<feature type="signal peptide" evidence="14">
    <location>
        <begin position="1"/>
        <end position="31"/>
    </location>
</feature>
<keyword evidence="6 12" id="KW-0378">Hydrolase</keyword>
<dbReference type="PRINTS" id="PR00723">
    <property type="entry name" value="SUBTILISIN"/>
</dbReference>
<feature type="domain" description="Membrane-bound transcription factor site-1 protease-like N-terminal" evidence="16">
    <location>
        <begin position="46"/>
        <end position="117"/>
    </location>
</feature>
<dbReference type="EMBL" id="NKXS01000778">
    <property type="protein sequence ID" value="PIN22384.1"/>
    <property type="molecule type" value="Genomic_DNA"/>
</dbReference>
<dbReference type="Pfam" id="PF23094">
    <property type="entry name" value="MBTPS1_3rd"/>
    <property type="match status" value="1"/>
</dbReference>
<dbReference type="InterPro" id="IPR000209">
    <property type="entry name" value="Peptidase_S8/S53_dom"/>
</dbReference>
<dbReference type="STRING" id="429701.A0A2G9HXZ9"/>
<evidence type="ECO:0000256" key="7">
    <source>
        <dbReference type="ARBA" id="ARBA00022825"/>
    </source>
</evidence>
<dbReference type="Pfam" id="PF00082">
    <property type="entry name" value="Peptidase_S8"/>
    <property type="match status" value="1"/>
</dbReference>
<dbReference type="InterPro" id="IPR055143">
    <property type="entry name" value="MBTP1_N"/>
</dbReference>
<dbReference type="OrthoDB" id="1740355at2759"/>
<feature type="active site" description="Charge relay system" evidence="12">
    <location>
        <position position="403"/>
    </location>
</feature>
<evidence type="ECO:0000313" key="19">
    <source>
        <dbReference type="EMBL" id="PIN22384.1"/>
    </source>
</evidence>
<dbReference type="InterPro" id="IPR057060">
    <property type="entry name" value="MBTPS1_3rd"/>
</dbReference>
<evidence type="ECO:0000256" key="8">
    <source>
        <dbReference type="ARBA" id="ARBA00022989"/>
    </source>
</evidence>
<dbReference type="PANTHER" id="PTHR43806">
    <property type="entry name" value="PEPTIDASE S8"/>
    <property type="match status" value="1"/>
</dbReference>
<feature type="domain" description="Peptidase S8/S53" evidence="15">
    <location>
        <begin position="199"/>
        <end position="449"/>
    </location>
</feature>
<name>A0A2G9HXZ9_9LAMI</name>
<dbReference type="Gene3D" id="3.40.50.200">
    <property type="entry name" value="Peptidase S8/S53 domain"/>
    <property type="match status" value="1"/>
</dbReference>
<protein>
    <submittedName>
        <fullName evidence="19">Subtilisin kexin isozyme-1/site 1 protease, subtilase superfamily</fullName>
        <ecNumber evidence="19">3.4.21.112</ecNumber>
    </submittedName>
</protein>
<keyword evidence="3 12" id="KW-0645">Protease</keyword>
<feature type="active site" description="Charge relay system" evidence="12">
    <location>
        <position position="206"/>
    </location>
</feature>
<keyword evidence="20" id="KW-1185">Reference proteome</keyword>
<evidence type="ECO:0000256" key="1">
    <source>
        <dbReference type="ARBA" id="ARBA00004194"/>
    </source>
</evidence>
<comment type="subcellular location">
    <subcellularLocation>
        <location evidence="1">Golgi apparatus membrane</location>
        <topology evidence="1">Single-pass membrane protein</topology>
    </subcellularLocation>
</comment>
<comment type="similarity">
    <text evidence="2 12">Belongs to the peptidase S8 family.</text>
</comment>
<dbReference type="Proteomes" id="UP000231279">
    <property type="component" value="Unassembled WGS sequence"/>
</dbReference>
<dbReference type="GO" id="GO:0004252">
    <property type="term" value="F:serine-type endopeptidase activity"/>
    <property type="evidence" value="ECO:0007669"/>
    <property type="project" value="UniProtKB-UniRule"/>
</dbReference>
<dbReference type="Pfam" id="PF23001">
    <property type="entry name" value="MBTP1_N"/>
    <property type="match status" value="1"/>
</dbReference>
<organism evidence="19 20">
    <name type="scientific">Handroanthus impetiginosus</name>
    <dbReference type="NCBI Taxonomy" id="429701"/>
    <lineage>
        <taxon>Eukaryota</taxon>
        <taxon>Viridiplantae</taxon>
        <taxon>Streptophyta</taxon>
        <taxon>Embryophyta</taxon>
        <taxon>Tracheophyta</taxon>
        <taxon>Spermatophyta</taxon>
        <taxon>Magnoliopsida</taxon>
        <taxon>eudicotyledons</taxon>
        <taxon>Gunneridae</taxon>
        <taxon>Pentapetalae</taxon>
        <taxon>asterids</taxon>
        <taxon>lamiids</taxon>
        <taxon>Lamiales</taxon>
        <taxon>Bignoniaceae</taxon>
        <taxon>Crescentiina</taxon>
        <taxon>Tabebuia alliance</taxon>
        <taxon>Handroanthus</taxon>
    </lineage>
</organism>
<dbReference type="InterPro" id="IPR034185">
    <property type="entry name" value="Site-1_peptidase_cat_dom"/>
</dbReference>
<dbReference type="InterPro" id="IPR036852">
    <property type="entry name" value="Peptidase_S8/S53_dom_sf"/>
</dbReference>
<dbReference type="AlphaFoldDB" id="A0A2G9HXZ9"/>
<feature type="active site" description="Charge relay system" evidence="12">
    <location>
        <position position="237"/>
    </location>
</feature>
<evidence type="ECO:0000313" key="20">
    <source>
        <dbReference type="Proteomes" id="UP000231279"/>
    </source>
</evidence>
<dbReference type="EC" id="3.4.21.112" evidence="19"/>
<gene>
    <name evidence="19" type="ORF">CDL12_04923</name>
</gene>
<keyword evidence="8 13" id="KW-1133">Transmembrane helix</keyword>
<evidence type="ECO:0000256" key="2">
    <source>
        <dbReference type="ARBA" id="ARBA00011073"/>
    </source>
</evidence>
<evidence type="ECO:0000259" key="16">
    <source>
        <dbReference type="Pfam" id="PF23001"/>
    </source>
</evidence>
<evidence type="ECO:0000256" key="5">
    <source>
        <dbReference type="ARBA" id="ARBA00022729"/>
    </source>
</evidence>
<accession>A0A2G9HXZ9</accession>
<dbReference type="InterPro" id="IPR023828">
    <property type="entry name" value="Peptidase_S8_Ser-AS"/>
</dbReference>
<keyword evidence="4 13" id="KW-0812">Transmembrane</keyword>
<keyword evidence="11" id="KW-0325">Glycoprotein</keyword>
<dbReference type="SUPFAM" id="SSF52743">
    <property type="entry name" value="Subtilisin-like"/>
    <property type="match status" value="1"/>
</dbReference>
<keyword evidence="7 12" id="KW-0720">Serine protease</keyword>
<dbReference type="GO" id="GO:0006508">
    <property type="term" value="P:proteolysis"/>
    <property type="evidence" value="ECO:0007669"/>
    <property type="project" value="UniProtKB-KW"/>
</dbReference>
<dbReference type="GO" id="GO:0000139">
    <property type="term" value="C:Golgi membrane"/>
    <property type="evidence" value="ECO:0007669"/>
    <property type="project" value="UniProtKB-SubCell"/>
</dbReference>
<comment type="caution">
    <text evidence="19">The sequence shown here is derived from an EMBL/GenBank/DDBJ whole genome shotgun (WGS) entry which is preliminary data.</text>
</comment>
<evidence type="ECO:0000259" key="18">
    <source>
        <dbReference type="Pfam" id="PF23094"/>
    </source>
</evidence>
<evidence type="ECO:0000256" key="3">
    <source>
        <dbReference type="ARBA" id="ARBA00022670"/>
    </source>
</evidence>
<dbReference type="Pfam" id="PF23090">
    <property type="entry name" value="MBTPS1_4th"/>
    <property type="match status" value="1"/>
</dbReference>
<evidence type="ECO:0000256" key="11">
    <source>
        <dbReference type="ARBA" id="ARBA00023180"/>
    </source>
</evidence>
<evidence type="ECO:0000256" key="13">
    <source>
        <dbReference type="SAM" id="Phobius"/>
    </source>
</evidence>
<feature type="transmembrane region" description="Helical" evidence="13">
    <location>
        <begin position="992"/>
        <end position="1009"/>
    </location>
</feature>
<feature type="domain" description="MBTPS1 fourth" evidence="17">
    <location>
        <begin position="606"/>
        <end position="876"/>
    </location>
</feature>
<evidence type="ECO:0000256" key="10">
    <source>
        <dbReference type="ARBA" id="ARBA00023136"/>
    </source>
</evidence>
<reference evidence="20" key="1">
    <citation type="journal article" date="2018" name="Gigascience">
        <title>Genome assembly of the Pink Ipe (Handroanthus impetiginosus, Bignoniaceae), a highly valued, ecologically keystone Neotropical timber forest tree.</title>
        <authorList>
            <person name="Silva-Junior O.B."/>
            <person name="Grattapaglia D."/>
            <person name="Novaes E."/>
            <person name="Collevatti R.G."/>
        </authorList>
    </citation>
    <scope>NUCLEOTIDE SEQUENCE [LARGE SCALE GENOMIC DNA]</scope>
    <source>
        <strain evidence="20">cv. UFG-1</strain>
    </source>
</reference>
<evidence type="ECO:0000256" key="6">
    <source>
        <dbReference type="ARBA" id="ARBA00022801"/>
    </source>
</evidence>
<dbReference type="PANTHER" id="PTHR43806:SF7">
    <property type="entry name" value="MEMBRANE-BOUND TRANSCRIPTION FACTOR SITE-1 PROTEASE"/>
    <property type="match status" value="1"/>
</dbReference>
<evidence type="ECO:0000259" key="15">
    <source>
        <dbReference type="Pfam" id="PF00082"/>
    </source>
</evidence>
<keyword evidence="5 14" id="KW-0732">Signal</keyword>
<evidence type="ECO:0000259" key="17">
    <source>
        <dbReference type="Pfam" id="PF23090"/>
    </source>
</evidence>
<dbReference type="InterPro" id="IPR057032">
    <property type="entry name" value="MBTPS1_4th"/>
</dbReference>
<keyword evidence="9" id="KW-0333">Golgi apparatus</keyword>
<dbReference type="InterPro" id="IPR015500">
    <property type="entry name" value="Peptidase_S8_subtilisin-rel"/>
</dbReference>
<dbReference type="PROSITE" id="PS51892">
    <property type="entry name" value="SUBTILASE"/>
    <property type="match status" value="1"/>
</dbReference>
<feature type="domain" description="MBTPS1 third" evidence="18">
    <location>
        <begin position="477"/>
        <end position="605"/>
    </location>
</feature>
<dbReference type="PROSITE" id="PS00138">
    <property type="entry name" value="SUBTILASE_SER"/>
    <property type="match status" value="1"/>
</dbReference>
<dbReference type="InterPro" id="IPR050131">
    <property type="entry name" value="Peptidase_S8_subtilisin-like"/>
</dbReference>
<evidence type="ECO:0000256" key="9">
    <source>
        <dbReference type="ARBA" id="ARBA00023034"/>
    </source>
</evidence>
<dbReference type="PROSITE" id="PS00137">
    <property type="entry name" value="SUBTILASE_HIS"/>
    <property type="match status" value="1"/>
</dbReference>
<feature type="chain" id="PRO_5013936952" evidence="14">
    <location>
        <begin position="32"/>
        <end position="1031"/>
    </location>
</feature>
<dbReference type="FunFam" id="3.40.50.200:FF:000011">
    <property type="entry name" value="subtilisin-like protease SBT6.1"/>
    <property type="match status" value="1"/>
</dbReference>